<accession>A0A671U5V2</accession>
<evidence type="ECO:0000259" key="1">
    <source>
        <dbReference type="PROSITE" id="PS50878"/>
    </source>
</evidence>
<dbReference type="Ensembl" id="ENSSAUT00010009702.1">
    <property type="protein sequence ID" value="ENSSAUP00010009088.1"/>
    <property type="gene ID" value="ENSSAUG00010004493.1"/>
</dbReference>
<dbReference type="PANTHER" id="PTHR31635">
    <property type="entry name" value="REVERSE TRANSCRIPTASE DOMAIN-CONTAINING PROTEIN-RELATED"/>
    <property type="match status" value="1"/>
</dbReference>
<dbReference type="PROSITE" id="PS50878">
    <property type="entry name" value="RT_POL"/>
    <property type="match status" value="1"/>
</dbReference>
<evidence type="ECO:0000313" key="3">
    <source>
        <dbReference type="Proteomes" id="UP000472265"/>
    </source>
</evidence>
<feature type="domain" description="Reverse transcriptase" evidence="1">
    <location>
        <begin position="1"/>
        <end position="144"/>
    </location>
</feature>
<dbReference type="SUPFAM" id="SSF56672">
    <property type="entry name" value="DNA/RNA polymerases"/>
    <property type="match status" value="1"/>
</dbReference>
<reference evidence="2" key="2">
    <citation type="submission" date="2025-08" db="UniProtKB">
        <authorList>
            <consortium name="Ensembl"/>
        </authorList>
    </citation>
    <scope>IDENTIFICATION</scope>
</reference>
<protein>
    <recommendedName>
        <fullName evidence="1">Reverse transcriptase domain-containing protein</fullName>
    </recommendedName>
</protein>
<sequence>MGKPKFPHSFPCIGLRCGEEALSFELHRGTRQGCPLSPLLFVLALEPLAIAIRQNADIKGVTIGNEVHKLSLYADDVILFLSQPIKSIRSALQTIDQFSSFSGYKVNWSKTEAFPLSDLASMPDVSAFNISIPEHGIKYLGIKFPLVIKNIQKINYASILEDMKMQFESGKRAQFSLVTLQTPKRKGGFNLPNLRLYYWAFTLHKFLRTVRSPYPRPSWASIEQHFMSPALLENALHIKQQRTDEPHPCLSYIYSIWRSIHKLTKELKVIYITPVL</sequence>
<dbReference type="AlphaFoldDB" id="A0A671U5V2"/>
<dbReference type="InterPro" id="IPR043502">
    <property type="entry name" value="DNA/RNA_pol_sf"/>
</dbReference>
<dbReference type="InterPro" id="IPR000477">
    <property type="entry name" value="RT_dom"/>
</dbReference>
<dbReference type="InParanoid" id="A0A671U5V2"/>
<evidence type="ECO:0000313" key="2">
    <source>
        <dbReference type="Ensembl" id="ENSSAUP00010009088.1"/>
    </source>
</evidence>
<reference evidence="2" key="3">
    <citation type="submission" date="2025-09" db="UniProtKB">
        <authorList>
            <consortium name="Ensembl"/>
        </authorList>
    </citation>
    <scope>IDENTIFICATION</scope>
</reference>
<dbReference type="Proteomes" id="UP000472265">
    <property type="component" value="Chromosome 22"/>
</dbReference>
<dbReference type="OMA" id="WASIEQH"/>
<organism evidence="2 3">
    <name type="scientific">Sparus aurata</name>
    <name type="common">Gilthead sea bream</name>
    <dbReference type="NCBI Taxonomy" id="8175"/>
    <lineage>
        <taxon>Eukaryota</taxon>
        <taxon>Metazoa</taxon>
        <taxon>Chordata</taxon>
        <taxon>Craniata</taxon>
        <taxon>Vertebrata</taxon>
        <taxon>Euteleostomi</taxon>
        <taxon>Actinopterygii</taxon>
        <taxon>Neopterygii</taxon>
        <taxon>Teleostei</taxon>
        <taxon>Neoteleostei</taxon>
        <taxon>Acanthomorphata</taxon>
        <taxon>Eupercaria</taxon>
        <taxon>Spariformes</taxon>
        <taxon>Sparidae</taxon>
        <taxon>Sparus</taxon>
    </lineage>
</organism>
<keyword evidence="3" id="KW-1185">Reference proteome</keyword>
<dbReference type="PANTHER" id="PTHR31635:SF196">
    <property type="entry name" value="REVERSE TRANSCRIPTASE DOMAIN-CONTAINING PROTEIN-RELATED"/>
    <property type="match status" value="1"/>
</dbReference>
<proteinExistence type="predicted"/>
<reference evidence="2" key="1">
    <citation type="submission" date="2021-04" db="EMBL/GenBank/DDBJ databases">
        <authorList>
            <consortium name="Wellcome Sanger Institute Data Sharing"/>
        </authorList>
    </citation>
    <scope>NUCLEOTIDE SEQUENCE [LARGE SCALE GENOMIC DNA]</scope>
</reference>
<dbReference type="GeneTree" id="ENSGT00940000165023"/>
<dbReference type="Pfam" id="PF00078">
    <property type="entry name" value="RVT_1"/>
    <property type="match status" value="1"/>
</dbReference>
<name>A0A671U5V2_SPAAU</name>